<reference evidence="10" key="1">
    <citation type="journal article" date="2020" name="Appl. Environ. Microbiol.">
        <title>Diazotrophic Anaeromyxobacter Isolates from Soils.</title>
        <authorList>
            <person name="Masuda Y."/>
            <person name="Yamanaka H."/>
            <person name="Xu Z.X."/>
            <person name="Shiratori Y."/>
            <person name="Aono T."/>
            <person name="Amachi S."/>
            <person name="Senoo K."/>
            <person name="Itoh H."/>
        </authorList>
    </citation>
    <scope>NUCLEOTIDE SEQUENCE [LARGE SCALE GENOMIC DNA]</scope>
    <source>
        <strain evidence="10">R267</strain>
    </source>
</reference>
<dbReference type="PROSITE" id="PS00758">
    <property type="entry name" value="ARGE_DAPE_CPG2_1"/>
    <property type="match status" value="1"/>
</dbReference>
<proteinExistence type="predicted"/>
<evidence type="ECO:0000256" key="2">
    <source>
        <dbReference type="ARBA" id="ARBA00022723"/>
    </source>
</evidence>
<keyword evidence="3" id="KW-0378">Hydrolase</keyword>
<dbReference type="Gene3D" id="3.40.630.10">
    <property type="entry name" value="Zn peptidases"/>
    <property type="match status" value="1"/>
</dbReference>
<dbReference type="InterPro" id="IPR036264">
    <property type="entry name" value="Bact_exopeptidase_dim_dom"/>
</dbReference>
<dbReference type="GO" id="GO:0008777">
    <property type="term" value="F:acetylornithine deacetylase activity"/>
    <property type="evidence" value="ECO:0007669"/>
    <property type="project" value="TreeGrafter"/>
</dbReference>
<evidence type="ECO:0000313" key="9">
    <source>
        <dbReference type="EMBL" id="GEJ56712.1"/>
    </source>
</evidence>
<dbReference type="GO" id="GO:0006526">
    <property type="term" value="P:L-arginine biosynthetic process"/>
    <property type="evidence" value="ECO:0007669"/>
    <property type="project" value="TreeGrafter"/>
</dbReference>
<comment type="cofactor">
    <cofactor evidence="1">
        <name>Zn(2+)</name>
        <dbReference type="ChEBI" id="CHEBI:29105"/>
    </cofactor>
</comment>
<dbReference type="InterPro" id="IPR050072">
    <property type="entry name" value="Peptidase_M20A"/>
</dbReference>
<name>A0A7I9VJY7_9BACT</name>
<evidence type="ECO:0000256" key="4">
    <source>
        <dbReference type="ARBA" id="ARBA00022833"/>
    </source>
</evidence>
<dbReference type="EC" id="3.5.1.18" evidence="6"/>
<keyword evidence="2" id="KW-0479">Metal-binding</keyword>
<evidence type="ECO:0000313" key="10">
    <source>
        <dbReference type="Proteomes" id="UP000503640"/>
    </source>
</evidence>
<dbReference type="InterPro" id="IPR011650">
    <property type="entry name" value="Peptidase_M20_dimer"/>
</dbReference>
<dbReference type="PANTHER" id="PTHR43808">
    <property type="entry name" value="ACETYLORNITHINE DEACETYLASE"/>
    <property type="match status" value="1"/>
</dbReference>
<comment type="caution">
    <text evidence="9">The sequence shown here is derived from an EMBL/GenBank/DDBJ whole genome shotgun (WGS) entry which is preliminary data.</text>
</comment>
<keyword evidence="5" id="KW-0170">Cobalt</keyword>
<dbReference type="Proteomes" id="UP000503640">
    <property type="component" value="Unassembled WGS sequence"/>
</dbReference>
<dbReference type="InterPro" id="IPR001261">
    <property type="entry name" value="ArgE/DapE_CS"/>
</dbReference>
<evidence type="ECO:0000256" key="6">
    <source>
        <dbReference type="NCBIfam" id="TIGR01900"/>
    </source>
</evidence>
<dbReference type="EMBL" id="BJTG01000003">
    <property type="protein sequence ID" value="GEJ56712.1"/>
    <property type="molecule type" value="Genomic_DNA"/>
</dbReference>
<dbReference type="InterPro" id="IPR010174">
    <property type="entry name" value="Succinyl-DAP_deSuclase_DapE"/>
</dbReference>
<dbReference type="Pfam" id="PF07687">
    <property type="entry name" value="M20_dimer"/>
    <property type="match status" value="1"/>
</dbReference>
<feature type="region of interest" description="Disordered" evidence="7">
    <location>
        <begin position="11"/>
        <end position="30"/>
    </location>
</feature>
<evidence type="ECO:0000259" key="8">
    <source>
        <dbReference type="Pfam" id="PF07687"/>
    </source>
</evidence>
<dbReference type="GO" id="GO:0046872">
    <property type="term" value="F:metal ion binding"/>
    <property type="evidence" value="ECO:0007669"/>
    <property type="project" value="UniProtKB-KW"/>
</dbReference>
<feature type="domain" description="Peptidase M20 dimerisation" evidence="8">
    <location>
        <begin position="146"/>
        <end position="248"/>
    </location>
</feature>
<dbReference type="GO" id="GO:0009089">
    <property type="term" value="P:lysine biosynthetic process via diaminopimelate"/>
    <property type="evidence" value="ECO:0007669"/>
    <property type="project" value="UniProtKB-UniRule"/>
</dbReference>
<organism evidence="9 10">
    <name type="scientific">Anaeromyxobacter diazotrophicus</name>
    <dbReference type="NCBI Taxonomy" id="2590199"/>
    <lineage>
        <taxon>Bacteria</taxon>
        <taxon>Pseudomonadati</taxon>
        <taxon>Myxococcota</taxon>
        <taxon>Myxococcia</taxon>
        <taxon>Myxococcales</taxon>
        <taxon>Cystobacterineae</taxon>
        <taxon>Anaeromyxobacteraceae</taxon>
        <taxon>Anaeromyxobacter</taxon>
    </lineage>
</organism>
<keyword evidence="10" id="KW-1185">Reference proteome</keyword>
<dbReference type="PANTHER" id="PTHR43808:SF31">
    <property type="entry name" value="N-ACETYL-L-CITRULLINE DEACETYLASE"/>
    <property type="match status" value="1"/>
</dbReference>
<dbReference type="SUPFAM" id="SSF55031">
    <property type="entry name" value="Bacterial exopeptidase dimerisation domain"/>
    <property type="match status" value="1"/>
</dbReference>
<gene>
    <name evidence="9" type="ORF">AMYX_14530</name>
</gene>
<evidence type="ECO:0000256" key="3">
    <source>
        <dbReference type="ARBA" id="ARBA00022801"/>
    </source>
</evidence>
<feature type="compositionally biased region" description="Pro residues" evidence="7">
    <location>
        <begin position="14"/>
        <end position="23"/>
    </location>
</feature>
<evidence type="ECO:0000256" key="1">
    <source>
        <dbReference type="ARBA" id="ARBA00001947"/>
    </source>
</evidence>
<accession>A0A7I9VJY7</accession>
<dbReference type="Gene3D" id="3.30.70.360">
    <property type="match status" value="1"/>
</dbReference>
<protein>
    <recommendedName>
        <fullName evidence="6">Succinyl-diaminopimelate desuccinylase</fullName>
        <ecNumber evidence="6">3.5.1.18</ecNumber>
    </recommendedName>
</protein>
<dbReference type="AlphaFoldDB" id="A0A7I9VJY7"/>
<dbReference type="InterPro" id="IPR002933">
    <property type="entry name" value="Peptidase_M20"/>
</dbReference>
<dbReference type="NCBIfam" id="TIGR01900">
    <property type="entry name" value="dapE-gram_pos"/>
    <property type="match status" value="1"/>
</dbReference>
<dbReference type="GO" id="GO:0009014">
    <property type="term" value="F:succinyl-diaminopimelate desuccinylase activity"/>
    <property type="evidence" value="ECO:0007669"/>
    <property type="project" value="UniProtKB-UniRule"/>
</dbReference>
<keyword evidence="4" id="KW-0862">Zinc</keyword>
<evidence type="ECO:0000256" key="5">
    <source>
        <dbReference type="ARBA" id="ARBA00023285"/>
    </source>
</evidence>
<dbReference type="SUPFAM" id="SSF53187">
    <property type="entry name" value="Zn-dependent exopeptidases"/>
    <property type="match status" value="1"/>
</dbReference>
<sequence length="338" mass="35801">MERVKNSLVVWVDAPPPSSPPPGERAGERGRAATDRPLVLLCGHLDTVPIHAADEGRFPRREGERLVAPGASDMKSGVAVALELAERLPRAGRDLDLGLVLYAREEGPFEENELGDLLRDVPALRGAALAVCLEPTDGAVQLGCVGSLHATVTFTGRSAHSARPWHGENAVHKAGALLAHLAGRAPREAVSGGLVFREVISATRIEGGRARNVVPDRCTLNLNFRFAPDKSLEAAAEELRALARDHGGAAEVTDLSPACPPWADHPLVRRLLARTGAAAEPKQAWTDVARLAQAGIPAVNFGPGATSQAHQAGEWVELAAIERCYRALEAFLRATPAA</sequence>
<evidence type="ECO:0000256" key="7">
    <source>
        <dbReference type="SAM" id="MobiDB-lite"/>
    </source>
</evidence>
<dbReference type="Pfam" id="PF01546">
    <property type="entry name" value="Peptidase_M20"/>
    <property type="match status" value="1"/>
</dbReference>